<comment type="caution">
    <text evidence="2">The sequence shown here is derived from an EMBL/GenBank/DDBJ whole genome shotgun (WGS) entry which is preliminary data.</text>
</comment>
<dbReference type="EMBL" id="BNDW01000004">
    <property type="protein sequence ID" value="GHI19115.1"/>
    <property type="molecule type" value="Genomic_DNA"/>
</dbReference>
<accession>A0ABQ3P285</accession>
<dbReference type="RefSeq" id="WP_190226752.1">
    <property type="nucleotide sequence ID" value="NZ_BNBS01000269.1"/>
</dbReference>
<evidence type="ECO:0000313" key="2">
    <source>
        <dbReference type="EMBL" id="GHI19115.1"/>
    </source>
</evidence>
<name>A0ABQ3P285_9ACTN</name>
<evidence type="ECO:0000313" key="3">
    <source>
        <dbReference type="Proteomes" id="UP001052739"/>
    </source>
</evidence>
<dbReference type="Gene3D" id="3.40.190.10">
    <property type="entry name" value="Periplasmic binding protein-like II"/>
    <property type="match status" value="2"/>
</dbReference>
<protein>
    <recommendedName>
        <fullName evidence="4">PBP domain-containing protein</fullName>
    </recommendedName>
</protein>
<feature type="chain" id="PRO_5046853372" description="PBP domain-containing protein" evidence="1">
    <location>
        <begin position="31"/>
        <end position="325"/>
    </location>
</feature>
<feature type="signal peptide" evidence="1">
    <location>
        <begin position="1"/>
        <end position="30"/>
    </location>
</feature>
<keyword evidence="1" id="KW-0732">Signal</keyword>
<evidence type="ECO:0008006" key="4">
    <source>
        <dbReference type="Google" id="ProtNLM"/>
    </source>
</evidence>
<proteinExistence type="predicted"/>
<sequence>MNVKSRARIGAALGVAALGLGVALAPAAQADPSPVTQYRTLAGVGSDTTQDVLNGLGNVVTNAFGQKIIASWNATGTATVKTKATGCVINRPNGSSAGIDALRNAVDTNSGCLDFARSSRGPADTATSTDLTWIPFAKDAVSWVKRSDSTLPSDLTAAQLKDIYECNLTSLNGVALTPILPQANSGTRQFFLSSIGVSALGACVQEGVQENDGTVLDSAGDIAPYSVAQYTAQEKLVVTDRRGAAVLGSVGTVAPRNADKTLNLAFPFTRDVYNVVPTPKLTNATIASTFVGSTSKVCAAGTTIANYGFGTLGANCGTTTLKGER</sequence>
<organism evidence="2 3">
    <name type="scientific">Streptomyces hydrogenans</name>
    <dbReference type="NCBI Taxonomy" id="1873719"/>
    <lineage>
        <taxon>Bacteria</taxon>
        <taxon>Bacillati</taxon>
        <taxon>Actinomycetota</taxon>
        <taxon>Actinomycetes</taxon>
        <taxon>Kitasatosporales</taxon>
        <taxon>Streptomycetaceae</taxon>
        <taxon>Streptomyces</taxon>
    </lineage>
</organism>
<reference evidence="2" key="1">
    <citation type="submission" date="2024-05" db="EMBL/GenBank/DDBJ databases">
        <title>Whole genome shotgun sequence of Streptomyces hydrogenans NBRC 13475.</title>
        <authorList>
            <person name="Komaki H."/>
            <person name="Tamura T."/>
        </authorList>
    </citation>
    <scope>NUCLEOTIDE SEQUENCE</scope>
    <source>
        <strain evidence="2">NBRC 13475</strain>
    </source>
</reference>
<evidence type="ECO:0000256" key="1">
    <source>
        <dbReference type="SAM" id="SignalP"/>
    </source>
</evidence>
<keyword evidence="3" id="KW-1185">Reference proteome</keyword>
<dbReference type="SUPFAM" id="SSF53850">
    <property type="entry name" value="Periplasmic binding protein-like II"/>
    <property type="match status" value="1"/>
</dbReference>
<gene>
    <name evidence="2" type="ORF">Shyd_04860</name>
</gene>
<dbReference type="Proteomes" id="UP001052739">
    <property type="component" value="Unassembled WGS sequence"/>
</dbReference>